<dbReference type="EMBL" id="JBHSIU010000018">
    <property type="protein sequence ID" value="MFC4999551.1"/>
    <property type="molecule type" value="Genomic_DNA"/>
</dbReference>
<reference evidence="2" key="1">
    <citation type="journal article" date="2019" name="Int. J. Syst. Evol. Microbiol.">
        <title>The Global Catalogue of Microorganisms (GCM) 10K type strain sequencing project: providing services to taxonomists for standard genome sequencing and annotation.</title>
        <authorList>
            <consortium name="The Broad Institute Genomics Platform"/>
            <consortium name="The Broad Institute Genome Sequencing Center for Infectious Disease"/>
            <person name="Wu L."/>
            <person name="Ma J."/>
        </authorList>
    </citation>
    <scope>NUCLEOTIDE SEQUENCE [LARGE SCALE GENOMIC DNA]</scope>
    <source>
        <strain evidence="2">CGMCC 4.7152</strain>
    </source>
</reference>
<comment type="caution">
    <text evidence="1">The sequence shown here is derived from an EMBL/GenBank/DDBJ whole genome shotgun (WGS) entry which is preliminary data.</text>
</comment>
<sequence>MFVCGGCGAALTVPLVQVALPVHAHQHLFHELLGVLMEAGTFAVEPDPAGELRGRVVIAPGDVRGTVLRHDLADGYCLGVGWGGPNLACERCGRLVATRVDDCGYWQAVWLEPGAVHHVADVGAGRAPLAWEDLRAQRGGVGPLDQDGYWLPEWQAALAAALARLLVVSGGAPVVVPDGLLTELLGRALAAMLPAGPPPRSVTLAGPHLPVGNVDIAFVPRHPQTGEAWPLPGAGDAVPLEWDVWAHLAYRPVRGPVPWPTDERRDDPPPLLPNRRFWIDRGVFFETLRRQPELSQPWLREIHDRVGARGYG</sequence>
<name>A0ABV9VY38_9ACTN</name>
<keyword evidence="2" id="KW-1185">Reference proteome</keyword>
<proteinExistence type="predicted"/>
<gene>
    <name evidence="1" type="ORF">ACFPIJ_17135</name>
</gene>
<organism evidence="1 2">
    <name type="scientific">Dactylosporangium cerinum</name>
    <dbReference type="NCBI Taxonomy" id="1434730"/>
    <lineage>
        <taxon>Bacteria</taxon>
        <taxon>Bacillati</taxon>
        <taxon>Actinomycetota</taxon>
        <taxon>Actinomycetes</taxon>
        <taxon>Micromonosporales</taxon>
        <taxon>Micromonosporaceae</taxon>
        <taxon>Dactylosporangium</taxon>
    </lineage>
</organism>
<protein>
    <submittedName>
        <fullName evidence="1">Uncharacterized protein</fullName>
    </submittedName>
</protein>
<dbReference type="RefSeq" id="WP_380116009.1">
    <property type="nucleotide sequence ID" value="NZ_JBHSIU010000018.1"/>
</dbReference>
<dbReference type="Proteomes" id="UP001595912">
    <property type="component" value="Unassembled WGS sequence"/>
</dbReference>
<accession>A0ABV9VY38</accession>
<evidence type="ECO:0000313" key="1">
    <source>
        <dbReference type="EMBL" id="MFC4999551.1"/>
    </source>
</evidence>
<evidence type="ECO:0000313" key="2">
    <source>
        <dbReference type="Proteomes" id="UP001595912"/>
    </source>
</evidence>